<dbReference type="UniPathway" id="UPA00035">
    <property type="reaction ID" value="UER00040"/>
</dbReference>
<comment type="pathway">
    <text evidence="1 12">Amino-acid biosynthesis; L-tryptophan biosynthesis; L-tryptophan from chorismate: step 1/5.</text>
</comment>
<dbReference type="HOGENOM" id="CLU_006493_9_3_9"/>
<dbReference type="InterPro" id="IPR015890">
    <property type="entry name" value="Chorismate_C"/>
</dbReference>
<comment type="subunit">
    <text evidence="3 12">Heterotetramer consisting of two non-identical subunits: a beta subunit (TrpG) and a large alpha subunit (TrpE).</text>
</comment>
<dbReference type="Pfam" id="PF04715">
    <property type="entry name" value="Anth_synt_I_N"/>
    <property type="match status" value="1"/>
</dbReference>
<comment type="function">
    <text evidence="10 12">Part of a heterotetrameric complex that catalyzes the two-step biosynthesis of anthranilate, an intermediate in the biosynthesis of L-tryptophan. In the first step, the glutamine-binding beta subunit (TrpG) of anthranilate synthase (AS) provides the glutamine amidotransferase activity which generates ammonia as a substrate that, along with chorismate, is used in the second step, catalyzed by the large alpha subunit of AS (TrpE) to produce anthranilate. In the absence of TrpG, TrpE can synthesize anthranilate directly from chorismate and high concentrations of ammonia.</text>
</comment>
<evidence type="ECO:0000256" key="2">
    <source>
        <dbReference type="ARBA" id="ARBA00009562"/>
    </source>
</evidence>
<evidence type="ECO:0000259" key="13">
    <source>
        <dbReference type="Pfam" id="PF00425"/>
    </source>
</evidence>
<feature type="domain" description="Chorismate-utilising enzyme C-terminal" evidence="13">
    <location>
        <begin position="229"/>
        <end position="482"/>
    </location>
</feature>
<organism evidence="15 16">
    <name type="scientific">Desulforamulus reducens (strain ATCC BAA-1160 / DSM 100696 / MI-1)</name>
    <name type="common">Desulfotomaculum reducens</name>
    <dbReference type="NCBI Taxonomy" id="349161"/>
    <lineage>
        <taxon>Bacteria</taxon>
        <taxon>Bacillati</taxon>
        <taxon>Bacillota</taxon>
        <taxon>Clostridia</taxon>
        <taxon>Eubacteriales</taxon>
        <taxon>Peptococcaceae</taxon>
        <taxon>Desulforamulus</taxon>
    </lineage>
</organism>
<dbReference type="STRING" id="349161.Dred_0248"/>
<dbReference type="EC" id="4.1.3.27" evidence="4 12"/>
<feature type="domain" description="Anthranilate synthase component I N-terminal" evidence="14">
    <location>
        <begin position="28"/>
        <end position="166"/>
    </location>
</feature>
<evidence type="ECO:0000256" key="6">
    <source>
        <dbReference type="ARBA" id="ARBA00022605"/>
    </source>
</evidence>
<evidence type="ECO:0000256" key="4">
    <source>
        <dbReference type="ARBA" id="ARBA00012266"/>
    </source>
</evidence>
<proteinExistence type="inferred from homology"/>
<keyword evidence="9 12" id="KW-0456">Lyase</keyword>
<dbReference type="PANTHER" id="PTHR11236:SF9">
    <property type="entry name" value="ANTHRANILATE SYNTHASE COMPONENT 1"/>
    <property type="match status" value="1"/>
</dbReference>
<dbReference type="InterPro" id="IPR005801">
    <property type="entry name" value="ADC_synthase"/>
</dbReference>
<dbReference type="Pfam" id="PF00425">
    <property type="entry name" value="Chorismate_bind"/>
    <property type="match status" value="1"/>
</dbReference>
<dbReference type="GO" id="GO:0004049">
    <property type="term" value="F:anthranilate synthase activity"/>
    <property type="evidence" value="ECO:0007669"/>
    <property type="project" value="UniProtKB-EC"/>
</dbReference>
<dbReference type="PRINTS" id="PR00095">
    <property type="entry name" value="ANTSNTHASEI"/>
</dbReference>
<dbReference type="GO" id="GO:0046872">
    <property type="term" value="F:metal ion binding"/>
    <property type="evidence" value="ECO:0007669"/>
    <property type="project" value="UniProtKB-KW"/>
</dbReference>
<gene>
    <name evidence="12" type="primary">trpE</name>
    <name evidence="15" type="ordered locus">Dred_0248</name>
</gene>
<evidence type="ECO:0000256" key="5">
    <source>
        <dbReference type="ARBA" id="ARBA00020653"/>
    </source>
</evidence>
<dbReference type="Proteomes" id="UP000001556">
    <property type="component" value="Chromosome"/>
</dbReference>
<evidence type="ECO:0000256" key="3">
    <source>
        <dbReference type="ARBA" id="ARBA00011575"/>
    </source>
</evidence>
<reference evidence="15 16" key="1">
    <citation type="submission" date="2007-03" db="EMBL/GenBank/DDBJ databases">
        <title>Complete sequence of Desulfotomaculum reducens MI-1.</title>
        <authorList>
            <consortium name="US DOE Joint Genome Institute"/>
            <person name="Copeland A."/>
            <person name="Lucas S."/>
            <person name="Lapidus A."/>
            <person name="Barry K."/>
            <person name="Detter J.C."/>
            <person name="Glavina del Rio T."/>
            <person name="Hammon N."/>
            <person name="Israni S."/>
            <person name="Dalin E."/>
            <person name="Tice H."/>
            <person name="Pitluck S."/>
            <person name="Sims D."/>
            <person name="Brettin T."/>
            <person name="Bruce D."/>
            <person name="Han C."/>
            <person name="Tapia R."/>
            <person name="Schmutz J."/>
            <person name="Larimer F."/>
            <person name="Land M."/>
            <person name="Hauser L."/>
            <person name="Kyrpides N."/>
            <person name="Kim E."/>
            <person name="Tebo B.M."/>
            <person name="Richardson P."/>
        </authorList>
    </citation>
    <scope>NUCLEOTIDE SEQUENCE [LARGE SCALE GENOMIC DNA]</scope>
    <source>
        <strain evidence="15 16">MI-1</strain>
    </source>
</reference>
<dbReference type="Gene3D" id="3.60.120.10">
    <property type="entry name" value="Anthranilate synthase"/>
    <property type="match status" value="1"/>
</dbReference>
<comment type="similarity">
    <text evidence="2 12">Belongs to the anthranilate synthase component I family.</text>
</comment>
<dbReference type="eggNOG" id="COG0147">
    <property type="taxonomic scope" value="Bacteria"/>
</dbReference>
<keyword evidence="7 12" id="KW-0822">Tryptophan biosynthesis</keyword>
<dbReference type="RefSeq" id="WP_011876635.1">
    <property type="nucleotide sequence ID" value="NC_009253.1"/>
</dbReference>
<name>A4J144_DESRM</name>
<evidence type="ECO:0000256" key="8">
    <source>
        <dbReference type="ARBA" id="ARBA00023141"/>
    </source>
</evidence>
<evidence type="ECO:0000313" key="15">
    <source>
        <dbReference type="EMBL" id="ABO48797.1"/>
    </source>
</evidence>
<dbReference type="EMBL" id="CP000612">
    <property type="protein sequence ID" value="ABO48797.1"/>
    <property type="molecule type" value="Genomic_DNA"/>
</dbReference>
<dbReference type="PANTHER" id="PTHR11236">
    <property type="entry name" value="AMINOBENZOATE/ANTHRANILATE SYNTHASE"/>
    <property type="match status" value="1"/>
</dbReference>
<dbReference type="NCBIfam" id="TIGR00564">
    <property type="entry name" value="trpE_most"/>
    <property type="match status" value="1"/>
</dbReference>
<evidence type="ECO:0000256" key="7">
    <source>
        <dbReference type="ARBA" id="ARBA00022822"/>
    </source>
</evidence>
<keyword evidence="12" id="KW-0460">Magnesium</keyword>
<accession>A4J144</accession>
<evidence type="ECO:0000313" key="16">
    <source>
        <dbReference type="Proteomes" id="UP000001556"/>
    </source>
</evidence>
<evidence type="ECO:0000256" key="12">
    <source>
        <dbReference type="RuleBase" id="RU364045"/>
    </source>
</evidence>
<dbReference type="OrthoDB" id="9803598at2"/>
<comment type="cofactor">
    <cofactor evidence="12">
        <name>Mg(2+)</name>
        <dbReference type="ChEBI" id="CHEBI:18420"/>
    </cofactor>
</comment>
<dbReference type="InterPro" id="IPR005256">
    <property type="entry name" value="Anth_synth_I_PabB"/>
</dbReference>
<evidence type="ECO:0000256" key="9">
    <source>
        <dbReference type="ARBA" id="ARBA00023239"/>
    </source>
</evidence>
<comment type="catalytic activity">
    <reaction evidence="11 12">
        <text>chorismate + L-glutamine = anthranilate + pyruvate + L-glutamate + H(+)</text>
        <dbReference type="Rhea" id="RHEA:21732"/>
        <dbReference type="ChEBI" id="CHEBI:15361"/>
        <dbReference type="ChEBI" id="CHEBI:15378"/>
        <dbReference type="ChEBI" id="CHEBI:16567"/>
        <dbReference type="ChEBI" id="CHEBI:29748"/>
        <dbReference type="ChEBI" id="CHEBI:29985"/>
        <dbReference type="ChEBI" id="CHEBI:58359"/>
        <dbReference type="EC" id="4.1.3.27"/>
    </reaction>
</comment>
<evidence type="ECO:0000256" key="11">
    <source>
        <dbReference type="ARBA" id="ARBA00047683"/>
    </source>
</evidence>
<keyword evidence="12" id="KW-0479">Metal-binding</keyword>
<dbReference type="InterPro" id="IPR006805">
    <property type="entry name" value="Anth_synth_I_N"/>
</dbReference>
<keyword evidence="16" id="KW-1185">Reference proteome</keyword>
<dbReference type="InterPro" id="IPR019999">
    <property type="entry name" value="Anth_synth_I-like"/>
</dbReference>
<protein>
    <recommendedName>
        <fullName evidence="5 12">Anthranilate synthase component 1</fullName>
        <ecNumber evidence="4 12">4.1.3.27</ecNumber>
    </recommendedName>
</protein>
<evidence type="ECO:0000256" key="10">
    <source>
        <dbReference type="ARBA" id="ARBA00025634"/>
    </source>
</evidence>
<evidence type="ECO:0000256" key="1">
    <source>
        <dbReference type="ARBA" id="ARBA00004873"/>
    </source>
</evidence>
<keyword evidence="6 12" id="KW-0028">Amino-acid biosynthesis</keyword>
<sequence>MYNPSFTEYRSLAEEYNLIPVYREYLADTETPVSVYEKLAPMGPSFLLESVEGGITLARYSFIGCQCFLSYRFHQGRAEYRGLAGKVRLHGGPLQALEGVLSRFRTPELSGLPRFTSGAVGYFGYDMIRHLEHLPNKKEDELNLPICQLMFPGVVLAFDHVKRTLLIIANHPLSGSPEESYREAIKKIDRVAERIFQQEKINYSPKSNAQGYPMNQINQFLAEKSSITKEHFEEAVQKAKKHIQAGDIFQVVLSQRFTLPFSGQPLHLYRRLRAINPSPYLYYLDFGDFSLVGASPEMLVRLEGNQVITHPIAGTRPRGKQREEDNLLAEQLLADEKERAEHLMLVDLGRNDLGRVCLPGTVKVSQFMKVERYSHVMHLVSHVEGQMEKANNSLGVLAACFPAGTVTGAPKIRAMQIIDDLEPLARGPYAGAVGYVDFAGNLDTAIIIRTAILREGKAYIQSGAGIVADSDPTKEYEETLHKARAMASAVLAATNEEGERFYAGCTG</sequence>
<dbReference type="GO" id="GO:0000162">
    <property type="term" value="P:L-tryptophan biosynthetic process"/>
    <property type="evidence" value="ECO:0007669"/>
    <property type="project" value="UniProtKB-UniPathway"/>
</dbReference>
<dbReference type="AlphaFoldDB" id="A4J144"/>
<evidence type="ECO:0000259" key="14">
    <source>
        <dbReference type="Pfam" id="PF04715"/>
    </source>
</evidence>
<dbReference type="KEGG" id="drm:Dred_0248"/>
<dbReference type="SUPFAM" id="SSF56322">
    <property type="entry name" value="ADC synthase"/>
    <property type="match status" value="1"/>
</dbReference>
<keyword evidence="8 12" id="KW-0057">Aromatic amino acid biosynthesis</keyword>